<evidence type="ECO:0000313" key="5">
    <source>
        <dbReference type="EMBL" id="PWX37447.1"/>
    </source>
</evidence>
<dbReference type="InterPro" id="IPR000055">
    <property type="entry name" value="Restrct_endonuc_typeI_TRD"/>
</dbReference>
<dbReference type="CDD" id="cd17517">
    <property type="entry name" value="RMtype1_S_EcoKI_StySPI-TRD2-CR2_like"/>
    <property type="match status" value="1"/>
</dbReference>
<dbReference type="Proteomes" id="UP000247117">
    <property type="component" value="Unassembled WGS sequence"/>
</dbReference>
<dbReference type="InterPro" id="IPR052021">
    <property type="entry name" value="Type-I_RS_S_subunit"/>
</dbReference>
<dbReference type="InterPro" id="IPR044946">
    <property type="entry name" value="Restrct_endonuc_typeI_TRD_sf"/>
</dbReference>
<reference evidence="5 6" key="1">
    <citation type="journal article" date="2018" name="BMC Genomics">
        <title>Whole genome analysis reveals the diversity and evolutionary relationships between necrotic enteritis-causing strains of Clostridium perfringens.</title>
        <authorList>
            <person name="Lacey J.A."/>
            <person name="Allnutt T.R."/>
            <person name="Vezina B."/>
            <person name="Van T.T.H."/>
            <person name="Stent T."/>
            <person name="Han X."/>
            <person name="Rood J.I."/>
            <person name="Wade B."/>
            <person name="Keyburn A.L."/>
            <person name="Seeman T."/>
            <person name="Chen H."/>
            <person name="Haring V."/>
            <person name="Johanesen P.A."/>
            <person name="Lyras D."/>
            <person name="Moore R.J."/>
        </authorList>
    </citation>
    <scope>NUCLEOTIDE SEQUENCE [LARGE SCALE GENOMIC DNA]</scope>
    <source>
        <strain evidence="5 6">EUR-NE15</strain>
    </source>
</reference>
<sequence length="398" mass="45223">MLANGWQLYKLKDIVKLQNGYAFKSNMFIENEIPIIRINNLQDGKVLIDKKICYSNEFLENNKQYEVVMNDILISMSGSIGKVSKYEHTEPSLLNQRVGKFEILEGIEVDREFLFYYLRSDSFKRAIIKDANGCVVSNISAKSIVSCSIPIPPLDIQKKIVKVLEKAEKTLEKRKKSIALLDELIKSKFIEMFGDPVKNPLGWELKPFLDSGNCKNGMNFSANESGVELQYVGVGDFKDLSKIDNVNALGKVSLNKIPSNEYILQDGDILFVRSNGNKELVGRCLAIYPNGVPTTYSGFCIRYRKTDDKLEIPYLLQVLKTDSMRKNMAGRGANIQNLNQQILGSLMIPVPPIEIQNQFTNFIEHVDKLKFEMEKSLKALEDNFNSLIQKSFNGELFK</sequence>
<feature type="domain" description="Type I restriction modification DNA specificity" evidence="4">
    <location>
        <begin position="5"/>
        <end position="176"/>
    </location>
</feature>
<accession>A0AB37C2V5</accession>
<evidence type="ECO:0000313" key="6">
    <source>
        <dbReference type="Proteomes" id="UP000247117"/>
    </source>
</evidence>
<dbReference type="Pfam" id="PF01420">
    <property type="entry name" value="Methylase_S"/>
    <property type="match status" value="2"/>
</dbReference>
<keyword evidence="3" id="KW-0238">DNA-binding</keyword>
<dbReference type="RefSeq" id="WP_110083375.1">
    <property type="nucleotide sequence ID" value="NZ_CATNZB010000006.1"/>
</dbReference>
<proteinExistence type="inferred from homology"/>
<comment type="similarity">
    <text evidence="1">Belongs to the type-I restriction system S methylase family.</text>
</comment>
<feature type="domain" description="Type I restriction modification DNA specificity" evidence="4">
    <location>
        <begin position="256"/>
        <end position="379"/>
    </location>
</feature>
<dbReference type="Gene3D" id="3.90.220.20">
    <property type="entry name" value="DNA methylase specificity domains"/>
    <property type="match status" value="2"/>
</dbReference>
<dbReference type="GO" id="GO:0003677">
    <property type="term" value="F:DNA binding"/>
    <property type="evidence" value="ECO:0007669"/>
    <property type="project" value="UniProtKB-KW"/>
</dbReference>
<dbReference type="PANTHER" id="PTHR30408">
    <property type="entry name" value="TYPE-1 RESTRICTION ENZYME ECOKI SPECIFICITY PROTEIN"/>
    <property type="match status" value="1"/>
</dbReference>
<evidence type="ECO:0000256" key="2">
    <source>
        <dbReference type="ARBA" id="ARBA00022747"/>
    </source>
</evidence>
<dbReference type="GO" id="GO:0009307">
    <property type="term" value="P:DNA restriction-modification system"/>
    <property type="evidence" value="ECO:0007669"/>
    <property type="project" value="UniProtKB-KW"/>
</dbReference>
<organism evidence="5 6">
    <name type="scientific">Clostridium perfringens</name>
    <dbReference type="NCBI Taxonomy" id="1502"/>
    <lineage>
        <taxon>Bacteria</taxon>
        <taxon>Bacillati</taxon>
        <taxon>Bacillota</taxon>
        <taxon>Clostridia</taxon>
        <taxon>Eubacteriales</taxon>
        <taxon>Clostridiaceae</taxon>
        <taxon>Clostridium</taxon>
    </lineage>
</organism>
<dbReference type="EMBL" id="PJTB01000005">
    <property type="protein sequence ID" value="PWX37447.1"/>
    <property type="molecule type" value="Genomic_DNA"/>
</dbReference>
<dbReference type="SUPFAM" id="SSF116734">
    <property type="entry name" value="DNA methylase specificity domain"/>
    <property type="match status" value="2"/>
</dbReference>
<gene>
    <name evidence="5" type="ORF">CYK91_12890</name>
</gene>
<comment type="caution">
    <text evidence="5">The sequence shown here is derived from an EMBL/GenBank/DDBJ whole genome shotgun (WGS) entry which is preliminary data.</text>
</comment>
<name>A0AB37C2V5_CLOPF</name>
<evidence type="ECO:0000259" key="4">
    <source>
        <dbReference type="Pfam" id="PF01420"/>
    </source>
</evidence>
<keyword evidence="2" id="KW-0680">Restriction system</keyword>
<evidence type="ECO:0000256" key="1">
    <source>
        <dbReference type="ARBA" id="ARBA00010923"/>
    </source>
</evidence>
<dbReference type="AlphaFoldDB" id="A0AB37C2V5"/>
<dbReference type="CDD" id="cd17278">
    <property type="entry name" value="RMtype1_S_LdeBORF1052P-TRD2-CR2"/>
    <property type="match status" value="1"/>
</dbReference>
<evidence type="ECO:0000256" key="3">
    <source>
        <dbReference type="ARBA" id="ARBA00023125"/>
    </source>
</evidence>
<dbReference type="PANTHER" id="PTHR30408:SF12">
    <property type="entry name" value="TYPE I RESTRICTION ENZYME MJAVIII SPECIFICITY SUBUNIT"/>
    <property type="match status" value="1"/>
</dbReference>
<protein>
    <recommendedName>
        <fullName evidence="4">Type I restriction modification DNA specificity domain-containing protein</fullName>
    </recommendedName>
</protein>